<accession>A0A9W7W611</accession>
<comment type="caution">
    <text evidence="2">The sequence shown here is derived from an EMBL/GenBank/DDBJ whole genome shotgun (WGS) entry which is preliminary data.</text>
</comment>
<evidence type="ECO:0000313" key="3">
    <source>
        <dbReference type="Proteomes" id="UP001138500"/>
    </source>
</evidence>
<dbReference type="Proteomes" id="UP001138500">
    <property type="component" value="Unassembled WGS sequence"/>
</dbReference>
<name>A0A9W7W611_9PEZI</name>
<evidence type="ECO:0000313" key="2">
    <source>
        <dbReference type="EMBL" id="KAH9844579.1"/>
    </source>
</evidence>
<sequence length="83" mass="9234">MGGGWSSDTQWGGCGPDGEDADPMGRMRTQWRVRTTHGAPPRSMMMMMEMRQGSDDLERSSAIVEKIAKNKRAFDGARMVRAL</sequence>
<protein>
    <submittedName>
        <fullName evidence="2">Uncharacterized protein</fullName>
    </submittedName>
</protein>
<dbReference type="EMBL" id="RIBY02000291">
    <property type="protein sequence ID" value="KAH9844579.1"/>
    <property type="molecule type" value="Genomic_DNA"/>
</dbReference>
<feature type="compositionally biased region" description="Polar residues" evidence="1">
    <location>
        <begin position="1"/>
        <end position="10"/>
    </location>
</feature>
<feature type="region of interest" description="Disordered" evidence="1">
    <location>
        <begin position="1"/>
        <end position="29"/>
    </location>
</feature>
<evidence type="ECO:0000256" key="1">
    <source>
        <dbReference type="SAM" id="MobiDB-lite"/>
    </source>
</evidence>
<proteinExistence type="predicted"/>
<reference evidence="2 3" key="1">
    <citation type="journal article" date="2018" name="IMA Fungus">
        <title>IMA Genome-F 10: Nine draft genome sequences of Claviceps purpurea s.lat., including C. arundinis, C. humidiphila, and C. cf. spartinae, pseudomolecules for the pitch canker pathogen Fusarium circinatum, draft genome of Davidsoniella eucalypti, Grosmannia galeiformis, Quambalaria eucalypti, and Teratosphaeria destructans.</title>
        <authorList>
            <person name="Wingfield B.D."/>
            <person name="Liu M."/>
            <person name="Nguyen H.D."/>
            <person name="Lane F.A."/>
            <person name="Morgan S.W."/>
            <person name="De Vos L."/>
            <person name="Wilken P.M."/>
            <person name="Duong T.A."/>
            <person name="Aylward J."/>
            <person name="Coetzee M.P."/>
            <person name="Dadej K."/>
            <person name="De Beer Z.W."/>
            <person name="Findlay W."/>
            <person name="Havenga M."/>
            <person name="Kolarik M."/>
            <person name="Menzies J.G."/>
            <person name="Naidoo K."/>
            <person name="Pochopski O."/>
            <person name="Shoukouhi P."/>
            <person name="Santana Q.C."/>
            <person name="Seifert K.A."/>
            <person name="Soal N."/>
            <person name="Steenkamp E.T."/>
            <person name="Tatham C.T."/>
            <person name="van der Nest M.A."/>
            <person name="Wingfield M.J."/>
        </authorList>
    </citation>
    <scope>NUCLEOTIDE SEQUENCE [LARGE SCALE GENOMIC DNA]</scope>
    <source>
        <strain evidence="2">CMW44962</strain>
    </source>
</reference>
<keyword evidence="3" id="KW-1185">Reference proteome</keyword>
<reference evidence="2 3" key="2">
    <citation type="journal article" date="2021" name="Curr. Genet.">
        <title>Genetic response to nitrogen starvation in the aggressive Eucalyptus foliar pathogen Teratosphaeria destructans.</title>
        <authorList>
            <person name="Havenga M."/>
            <person name="Wingfield B.D."/>
            <person name="Wingfield M.J."/>
            <person name="Dreyer L.L."/>
            <person name="Roets F."/>
            <person name="Aylward J."/>
        </authorList>
    </citation>
    <scope>NUCLEOTIDE SEQUENCE [LARGE SCALE GENOMIC DNA]</scope>
    <source>
        <strain evidence="2">CMW44962</strain>
    </source>
</reference>
<gene>
    <name evidence="2" type="ORF">Tdes44962_MAKER07277</name>
</gene>
<organism evidence="2 3">
    <name type="scientific">Teratosphaeria destructans</name>
    <dbReference type="NCBI Taxonomy" id="418781"/>
    <lineage>
        <taxon>Eukaryota</taxon>
        <taxon>Fungi</taxon>
        <taxon>Dikarya</taxon>
        <taxon>Ascomycota</taxon>
        <taxon>Pezizomycotina</taxon>
        <taxon>Dothideomycetes</taxon>
        <taxon>Dothideomycetidae</taxon>
        <taxon>Mycosphaerellales</taxon>
        <taxon>Teratosphaeriaceae</taxon>
        <taxon>Teratosphaeria</taxon>
    </lineage>
</organism>
<dbReference type="AlphaFoldDB" id="A0A9W7W611"/>